<dbReference type="InterPro" id="IPR004101">
    <property type="entry name" value="Mur_ligase_C"/>
</dbReference>
<keyword evidence="8 9" id="KW-0131">Cell cycle</keyword>
<evidence type="ECO:0000256" key="3">
    <source>
        <dbReference type="ARBA" id="ARBA00022490"/>
    </source>
</evidence>
<comment type="catalytic activity">
    <reaction evidence="9 10">
        <text>UDP-N-acetyl-alpha-D-muramoyl-L-alanine + D-glutamate + ATP = UDP-N-acetyl-alpha-D-muramoyl-L-alanyl-D-glutamate + ADP + phosphate + H(+)</text>
        <dbReference type="Rhea" id="RHEA:16429"/>
        <dbReference type="ChEBI" id="CHEBI:15378"/>
        <dbReference type="ChEBI" id="CHEBI:29986"/>
        <dbReference type="ChEBI" id="CHEBI:30616"/>
        <dbReference type="ChEBI" id="CHEBI:43474"/>
        <dbReference type="ChEBI" id="CHEBI:83898"/>
        <dbReference type="ChEBI" id="CHEBI:83900"/>
        <dbReference type="ChEBI" id="CHEBI:456216"/>
        <dbReference type="EC" id="6.3.2.9"/>
    </reaction>
</comment>
<evidence type="ECO:0000256" key="8">
    <source>
        <dbReference type="ARBA" id="ARBA00023306"/>
    </source>
</evidence>
<dbReference type="NCBIfam" id="TIGR01087">
    <property type="entry name" value="murD"/>
    <property type="match status" value="1"/>
</dbReference>
<dbReference type="SUPFAM" id="SSF53623">
    <property type="entry name" value="MurD-like peptide ligases, catalytic domain"/>
    <property type="match status" value="1"/>
</dbReference>
<comment type="subcellular location">
    <subcellularLocation>
        <location evidence="1 9 10">Cytoplasm</location>
    </subcellularLocation>
</comment>
<proteinExistence type="inferred from homology"/>
<evidence type="ECO:0000256" key="1">
    <source>
        <dbReference type="ARBA" id="ARBA00004496"/>
    </source>
</evidence>
<evidence type="ECO:0000256" key="2">
    <source>
        <dbReference type="ARBA" id="ARBA00004752"/>
    </source>
</evidence>
<dbReference type="Pfam" id="PF08245">
    <property type="entry name" value="Mur_ligase_M"/>
    <property type="match status" value="1"/>
</dbReference>
<keyword evidence="9 10" id="KW-0961">Cell wall biogenesis/degradation</keyword>
<evidence type="ECO:0000259" key="11">
    <source>
        <dbReference type="Pfam" id="PF02875"/>
    </source>
</evidence>
<evidence type="ECO:0000256" key="6">
    <source>
        <dbReference type="ARBA" id="ARBA00022741"/>
    </source>
</evidence>
<dbReference type="EC" id="6.3.2.9" evidence="9 10"/>
<dbReference type="Gene3D" id="3.40.1190.10">
    <property type="entry name" value="Mur-like, catalytic domain"/>
    <property type="match status" value="1"/>
</dbReference>
<dbReference type="GO" id="GO:0071555">
    <property type="term" value="P:cell wall organization"/>
    <property type="evidence" value="ECO:0007669"/>
    <property type="project" value="UniProtKB-KW"/>
</dbReference>
<keyword evidence="7 9" id="KW-0067">ATP-binding</keyword>
<dbReference type="GO" id="GO:0008360">
    <property type="term" value="P:regulation of cell shape"/>
    <property type="evidence" value="ECO:0007669"/>
    <property type="project" value="UniProtKB-KW"/>
</dbReference>
<feature type="domain" description="Mur ligase C-terminal" evidence="11">
    <location>
        <begin position="308"/>
        <end position="425"/>
    </location>
</feature>
<dbReference type="InterPro" id="IPR005762">
    <property type="entry name" value="MurD"/>
</dbReference>
<dbReference type="GO" id="GO:0005737">
    <property type="term" value="C:cytoplasm"/>
    <property type="evidence" value="ECO:0007669"/>
    <property type="project" value="UniProtKB-SubCell"/>
</dbReference>
<dbReference type="InterPro" id="IPR013221">
    <property type="entry name" value="Mur_ligase_cen"/>
</dbReference>
<evidence type="ECO:0000256" key="10">
    <source>
        <dbReference type="RuleBase" id="RU003664"/>
    </source>
</evidence>
<evidence type="ECO:0000256" key="5">
    <source>
        <dbReference type="ARBA" id="ARBA00022618"/>
    </source>
</evidence>
<keyword evidence="9 10" id="KW-0133">Cell shape</keyword>
<organism evidence="13 14">
    <name type="scientific">Candidatus Curtissbacteria bacterium RIFCSPHIGHO2_01_FULL_41_11</name>
    <dbReference type="NCBI Taxonomy" id="1797711"/>
    <lineage>
        <taxon>Bacteria</taxon>
        <taxon>Candidatus Curtissiibacteriota</taxon>
    </lineage>
</organism>
<dbReference type="SUPFAM" id="SSF53244">
    <property type="entry name" value="MurD-like peptide ligases, peptide-binding domain"/>
    <property type="match status" value="1"/>
</dbReference>
<keyword evidence="3 9" id="KW-0963">Cytoplasm</keyword>
<comment type="function">
    <text evidence="9 10">Cell wall formation. Catalyzes the addition of glutamate to the nucleotide precursor UDP-N-acetylmuramoyl-L-alanine (UMA).</text>
</comment>
<keyword evidence="9 10" id="KW-0573">Peptidoglycan synthesis</keyword>
<dbReference type="Gene3D" id="3.40.50.720">
    <property type="entry name" value="NAD(P)-binding Rossmann-like Domain"/>
    <property type="match status" value="1"/>
</dbReference>
<dbReference type="PANTHER" id="PTHR43692">
    <property type="entry name" value="UDP-N-ACETYLMURAMOYLALANINE--D-GLUTAMATE LIGASE"/>
    <property type="match status" value="1"/>
</dbReference>
<dbReference type="InterPro" id="IPR036565">
    <property type="entry name" value="Mur-like_cat_sf"/>
</dbReference>
<feature type="binding site" evidence="9">
    <location>
        <begin position="115"/>
        <end position="121"/>
    </location>
    <ligand>
        <name>ATP</name>
        <dbReference type="ChEBI" id="CHEBI:30616"/>
    </ligand>
</feature>
<evidence type="ECO:0000256" key="7">
    <source>
        <dbReference type="ARBA" id="ARBA00022840"/>
    </source>
</evidence>
<dbReference type="Pfam" id="PF21799">
    <property type="entry name" value="MurD-like_N"/>
    <property type="match status" value="1"/>
</dbReference>
<dbReference type="GO" id="GO:0051301">
    <property type="term" value="P:cell division"/>
    <property type="evidence" value="ECO:0007669"/>
    <property type="project" value="UniProtKB-KW"/>
</dbReference>
<dbReference type="GO" id="GO:0009252">
    <property type="term" value="P:peptidoglycan biosynthetic process"/>
    <property type="evidence" value="ECO:0007669"/>
    <property type="project" value="UniProtKB-UniRule"/>
</dbReference>
<keyword evidence="4 9" id="KW-0436">Ligase</keyword>
<dbReference type="GO" id="GO:0004326">
    <property type="term" value="F:tetrahydrofolylpolyglutamate synthase activity"/>
    <property type="evidence" value="ECO:0007669"/>
    <property type="project" value="InterPro"/>
</dbReference>
<comment type="caution">
    <text evidence="13">The sequence shown here is derived from an EMBL/GenBank/DDBJ whole genome shotgun (WGS) entry which is preliminary data.</text>
</comment>
<gene>
    <name evidence="9" type="primary">murD</name>
    <name evidence="13" type="ORF">A2870_03225</name>
</gene>
<dbReference type="PANTHER" id="PTHR43692:SF1">
    <property type="entry name" value="UDP-N-ACETYLMURAMOYLALANINE--D-GLUTAMATE LIGASE"/>
    <property type="match status" value="1"/>
</dbReference>
<comment type="pathway">
    <text evidence="2 9 10">Cell wall biogenesis; peptidoglycan biosynthesis.</text>
</comment>
<dbReference type="Proteomes" id="UP000179102">
    <property type="component" value="Unassembled WGS sequence"/>
</dbReference>
<dbReference type="UniPathway" id="UPA00219"/>
<feature type="domain" description="Mur ligase central" evidence="12">
    <location>
        <begin position="113"/>
        <end position="286"/>
    </location>
</feature>
<keyword evidence="6 9" id="KW-0547">Nucleotide-binding</keyword>
<dbReference type="EMBL" id="MFAZ01000027">
    <property type="protein sequence ID" value="OGD86876.1"/>
    <property type="molecule type" value="Genomic_DNA"/>
</dbReference>
<dbReference type="InterPro" id="IPR018109">
    <property type="entry name" value="Folylpolyglutamate_synth_CS"/>
</dbReference>
<comment type="similarity">
    <text evidence="9">Belongs to the MurCDEF family.</text>
</comment>
<dbReference type="AlphaFoldDB" id="A0A1F5G4S8"/>
<evidence type="ECO:0000256" key="4">
    <source>
        <dbReference type="ARBA" id="ARBA00022598"/>
    </source>
</evidence>
<reference evidence="13 14" key="1">
    <citation type="journal article" date="2016" name="Nat. Commun.">
        <title>Thousands of microbial genomes shed light on interconnected biogeochemical processes in an aquifer system.</title>
        <authorList>
            <person name="Anantharaman K."/>
            <person name="Brown C.T."/>
            <person name="Hug L.A."/>
            <person name="Sharon I."/>
            <person name="Castelle C.J."/>
            <person name="Probst A.J."/>
            <person name="Thomas B.C."/>
            <person name="Singh A."/>
            <person name="Wilkins M.J."/>
            <person name="Karaoz U."/>
            <person name="Brodie E.L."/>
            <person name="Williams K.H."/>
            <person name="Hubbard S.S."/>
            <person name="Banfield J.F."/>
        </authorList>
    </citation>
    <scope>NUCLEOTIDE SEQUENCE [LARGE SCALE GENOMIC DNA]</scope>
</reference>
<dbReference type="GO" id="GO:0005524">
    <property type="term" value="F:ATP binding"/>
    <property type="evidence" value="ECO:0007669"/>
    <property type="project" value="UniProtKB-UniRule"/>
</dbReference>
<dbReference type="STRING" id="1797711.A2870_03225"/>
<protein>
    <recommendedName>
        <fullName evidence="9 10">UDP-N-acetylmuramoylalanine--D-glutamate ligase</fullName>
        <ecNumber evidence="9 10">6.3.2.9</ecNumber>
    </recommendedName>
    <alternativeName>
        <fullName evidence="9">D-glutamic acid-adding enzyme</fullName>
    </alternativeName>
    <alternativeName>
        <fullName evidence="9">UDP-N-acetylmuramoyl-L-alanyl-D-glutamate synthetase</fullName>
    </alternativeName>
</protein>
<dbReference type="GO" id="GO:0008764">
    <property type="term" value="F:UDP-N-acetylmuramoylalanine-D-glutamate ligase activity"/>
    <property type="evidence" value="ECO:0007669"/>
    <property type="project" value="UniProtKB-UniRule"/>
</dbReference>
<dbReference type="Gene3D" id="3.90.190.20">
    <property type="entry name" value="Mur ligase, C-terminal domain"/>
    <property type="match status" value="1"/>
</dbReference>
<dbReference type="PROSITE" id="PS01011">
    <property type="entry name" value="FOLYLPOLYGLU_SYNT_1"/>
    <property type="match status" value="1"/>
</dbReference>
<evidence type="ECO:0000259" key="12">
    <source>
        <dbReference type="Pfam" id="PF08245"/>
    </source>
</evidence>
<dbReference type="Pfam" id="PF02875">
    <property type="entry name" value="Mur_ligase_C"/>
    <property type="match status" value="1"/>
</dbReference>
<dbReference type="InterPro" id="IPR036615">
    <property type="entry name" value="Mur_ligase_C_dom_sf"/>
</dbReference>
<keyword evidence="5 9" id="KW-0132">Cell division</keyword>
<evidence type="ECO:0000313" key="13">
    <source>
        <dbReference type="EMBL" id="OGD86876.1"/>
    </source>
</evidence>
<sequence length="450" mass="50839">MTIAELKNKKVLILGLGKEGTSTLKLLRKKFPEKVISLADRKTLVELEKDLQKIAKNDRKLKLHLGNSYQKNLDQFDVIIKSPGLLLEKSTKGEVTSQTQIFMNLFKNKVIGITGTKGKTTTSSLIHKILKDAKINALLVGNVGNPPFDYLEKAKVTDIFVFELSSFQLQDLEASPHIAIFLNLYKEHLDYHGNFENYKNAKINISKWQNNGDFLIYNADFQILEKIAVTGKAKKIPFSINQKLKSGAYIDGEWLFFNQEKVLKISETKLKGRFNHNNILAAVSAAKILKIPNKKIASSVKKFEPVKHRIQFIGSYGGIDFINDSIATIPEATIAALETFNPNINTLIVGGYNRGLDYSRLSKKIVEEKIPNLILFPETGKIILEGIKRQNRFVPKYLFVKNMKNAVEIAAKITAKGKICLLSPASSSFNLFKNYQDRGEQFQKYVRKLI</sequence>
<accession>A0A1F5G4S8</accession>
<name>A0A1F5G4S8_9BACT</name>
<evidence type="ECO:0000313" key="14">
    <source>
        <dbReference type="Proteomes" id="UP000179102"/>
    </source>
</evidence>
<evidence type="ECO:0000256" key="9">
    <source>
        <dbReference type="HAMAP-Rule" id="MF_00639"/>
    </source>
</evidence>
<dbReference type="HAMAP" id="MF_00639">
    <property type="entry name" value="MurD"/>
    <property type="match status" value="1"/>
</dbReference>